<dbReference type="Proteomes" id="UP000184603">
    <property type="component" value="Unassembled WGS sequence"/>
</dbReference>
<reference evidence="2 3" key="1">
    <citation type="submission" date="2016-12" db="EMBL/GenBank/DDBJ databases">
        <authorList>
            <person name="Song W.-J."/>
            <person name="Kurnit D.M."/>
        </authorList>
    </citation>
    <scope>NUCLEOTIDE SEQUENCE [LARGE SCALE GENOMIC DNA]</scope>
    <source>
        <strain evidence="2 3">DSM 18488</strain>
    </source>
</reference>
<keyword evidence="3" id="KW-1185">Reference proteome</keyword>
<gene>
    <name evidence="2" type="ORF">SAMN02745220_03840</name>
</gene>
<name>A0A1M7YEN3_9BACT</name>
<accession>A0A1M7YEN3</accession>
<sequence>MTSYSDIIVGVWMLPVVTQLIFPLLLFVGFSIVRIGRVISSGISR</sequence>
<dbReference type="EMBL" id="FRFE01000023">
    <property type="protein sequence ID" value="SHO51102.1"/>
    <property type="molecule type" value="Genomic_DNA"/>
</dbReference>
<feature type="transmembrane region" description="Helical" evidence="1">
    <location>
        <begin position="12"/>
        <end position="35"/>
    </location>
</feature>
<dbReference type="STRING" id="1121416.SAMN02745220_03840"/>
<protein>
    <submittedName>
        <fullName evidence="2">Uncharacterized protein</fullName>
    </submittedName>
</protein>
<keyword evidence="1" id="KW-0472">Membrane</keyword>
<organism evidence="2 3">
    <name type="scientific">Desulfopila aestuarii DSM 18488</name>
    <dbReference type="NCBI Taxonomy" id="1121416"/>
    <lineage>
        <taxon>Bacteria</taxon>
        <taxon>Pseudomonadati</taxon>
        <taxon>Thermodesulfobacteriota</taxon>
        <taxon>Desulfobulbia</taxon>
        <taxon>Desulfobulbales</taxon>
        <taxon>Desulfocapsaceae</taxon>
        <taxon>Desulfopila</taxon>
    </lineage>
</organism>
<keyword evidence="1" id="KW-0812">Transmembrane</keyword>
<evidence type="ECO:0000313" key="3">
    <source>
        <dbReference type="Proteomes" id="UP000184603"/>
    </source>
</evidence>
<dbReference type="AlphaFoldDB" id="A0A1M7YEN3"/>
<evidence type="ECO:0000256" key="1">
    <source>
        <dbReference type="SAM" id="Phobius"/>
    </source>
</evidence>
<evidence type="ECO:0000313" key="2">
    <source>
        <dbReference type="EMBL" id="SHO51102.1"/>
    </source>
</evidence>
<proteinExistence type="predicted"/>
<keyword evidence="1" id="KW-1133">Transmembrane helix</keyword>